<accession>A0ACC2KU30</accession>
<protein>
    <submittedName>
        <fullName evidence="1">Uncharacterized protein</fullName>
    </submittedName>
</protein>
<evidence type="ECO:0000313" key="2">
    <source>
        <dbReference type="Proteomes" id="UP001234297"/>
    </source>
</evidence>
<gene>
    <name evidence="1" type="ORF">MRB53_033110</name>
</gene>
<name>A0ACC2KU30_PERAE</name>
<proteinExistence type="predicted"/>
<dbReference type="EMBL" id="CM056819">
    <property type="protein sequence ID" value="KAJ8624580.1"/>
    <property type="molecule type" value="Genomic_DNA"/>
</dbReference>
<comment type="caution">
    <text evidence="1">The sequence shown here is derived from an EMBL/GenBank/DDBJ whole genome shotgun (WGS) entry which is preliminary data.</text>
</comment>
<dbReference type="Proteomes" id="UP001234297">
    <property type="component" value="Chromosome 11"/>
</dbReference>
<evidence type="ECO:0000313" key="1">
    <source>
        <dbReference type="EMBL" id="KAJ8624580.1"/>
    </source>
</evidence>
<keyword evidence="2" id="KW-1185">Reference proteome</keyword>
<organism evidence="1 2">
    <name type="scientific">Persea americana</name>
    <name type="common">Avocado</name>
    <dbReference type="NCBI Taxonomy" id="3435"/>
    <lineage>
        <taxon>Eukaryota</taxon>
        <taxon>Viridiplantae</taxon>
        <taxon>Streptophyta</taxon>
        <taxon>Embryophyta</taxon>
        <taxon>Tracheophyta</taxon>
        <taxon>Spermatophyta</taxon>
        <taxon>Magnoliopsida</taxon>
        <taxon>Magnoliidae</taxon>
        <taxon>Laurales</taxon>
        <taxon>Lauraceae</taxon>
        <taxon>Persea</taxon>
    </lineage>
</organism>
<reference evidence="1 2" key="1">
    <citation type="journal article" date="2022" name="Hortic Res">
        <title>A haplotype resolved chromosomal level avocado genome allows analysis of novel avocado genes.</title>
        <authorList>
            <person name="Nath O."/>
            <person name="Fletcher S.J."/>
            <person name="Hayward A."/>
            <person name="Shaw L.M."/>
            <person name="Masouleh A.K."/>
            <person name="Furtado A."/>
            <person name="Henry R.J."/>
            <person name="Mitter N."/>
        </authorList>
    </citation>
    <scope>NUCLEOTIDE SEQUENCE [LARGE SCALE GENOMIC DNA]</scope>
    <source>
        <strain evidence="2">cv. Hass</strain>
    </source>
</reference>
<sequence length="183" mass="20228">MEISPRLEAESAAPVHGSRLHREDNLDNNMVIILAASLCALVVALGLNSIVRCARRCHQQRNALNTPHEAMDQLASTGLKRSDLCRIPVMVYQLGRVLFRGTECPICLGEFIDGEKVRALPKCNHGYHMKCIDTWLVSNSTCPTCRHSLVDHPLPDSSHENGVRSPENDSDRPSSVVVIVVNQ</sequence>